<comment type="subcellular location">
    <subcellularLocation>
        <location evidence="1 7">Cell membrane</location>
        <topology evidence="1 7">Multi-pass membrane protein</topology>
    </subcellularLocation>
</comment>
<feature type="transmembrane region" description="Helical" evidence="7">
    <location>
        <begin position="112"/>
        <end position="134"/>
    </location>
</feature>
<evidence type="ECO:0000256" key="5">
    <source>
        <dbReference type="ARBA" id="ARBA00022989"/>
    </source>
</evidence>
<dbReference type="InterPro" id="IPR035906">
    <property type="entry name" value="MetI-like_sf"/>
</dbReference>
<dbReference type="Proteomes" id="UP000184295">
    <property type="component" value="Unassembled WGS sequence"/>
</dbReference>
<dbReference type="Pfam" id="PF00528">
    <property type="entry name" value="BPD_transp_1"/>
    <property type="match status" value="1"/>
</dbReference>
<sequence>MRYQRRVGWRKWVNGLNVAVVVIVLFVLLPIYWLIASSFKTPVNVGAQPPQYFPNPISFANYHSAFVHYGFGRYFLNSVIVTVVSTMLVLAIGSLAGYALGRLPMRGKSPLLVTLLIISVFPEIAVVSPLYLLMHQIGWLGSYQALIVPYIAFNLPFAIWIMRNYFLGIPKEMEETSRIDGASPVRTFWSVILPQALPGIFTAGVFTFTACWTEFLMALTLDNSNSYRTIPVGIALFGSPNVVPYGTIFAASVVAVVPIGVLVFVFRRFVVSGLTSGAVKG</sequence>
<dbReference type="GO" id="GO:0005886">
    <property type="term" value="C:plasma membrane"/>
    <property type="evidence" value="ECO:0007669"/>
    <property type="project" value="UniProtKB-SubCell"/>
</dbReference>
<feature type="transmembrane region" description="Helical" evidence="7">
    <location>
        <begin position="146"/>
        <end position="166"/>
    </location>
</feature>
<dbReference type="SUPFAM" id="SSF161098">
    <property type="entry name" value="MetI-like"/>
    <property type="match status" value="1"/>
</dbReference>
<feature type="transmembrane region" description="Helical" evidence="7">
    <location>
        <begin position="245"/>
        <end position="266"/>
    </location>
</feature>
<dbReference type="RefSeq" id="WP_084660234.1">
    <property type="nucleotide sequence ID" value="NZ_FQUL01000013.1"/>
</dbReference>
<evidence type="ECO:0000256" key="6">
    <source>
        <dbReference type="ARBA" id="ARBA00023136"/>
    </source>
</evidence>
<feature type="transmembrane region" description="Helical" evidence="7">
    <location>
        <begin position="74"/>
        <end position="100"/>
    </location>
</feature>
<feature type="transmembrane region" description="Helical" evidence="7">
    <location>
        <begin position="12"/>
        <end position="35"/>
    </location>
</feature>
<evidence type="ECO:0000256" key="7">
    <source>
        <dbReference type="RuleBase" id="RU363032"/>
    </source>
</evidence>
<dbReference type="GO" id="GO:0055085">
    <property type="term" value="P:transmembrane transport"/>
    <property type="evidence" value="ECO:0007669"/>
    <property type="project" value="InterPro"/>
</dbReference>
<dbReference type="PROSITE" id="PS50928">
    <property type="entry name" value="ABC_TM1"/>
    <property type="match status" value="1"/>
</dbReference>
<comment type="similarity">
    <text evidence="7">Belongs to the binding-protein-dependent transport system permease family.</text>
</comment>
<dbReference type="PANTHER" id="PTHR32243:SF18">
    <property type="entry name" value="INNER MEMBRANE ABC TRANSPORTER PERMEASE PROTEIN YCJP"/>
    <property type="match status" value="1"/>
</dbReference>
<proteinExistence type="inferred from homology"/>
<dbReference type="InterPro" id="IPR000515">
    <property type="entry name" value="MetI-like"/>
</dbReference>
<dbReference type="InterPro" id="IPR050901">
    <property type="entry name" value="BP-dep_ABC_trans_perm"/>
</dbReference>
<reference evidence="10" key="1">
    <citation type="submission" date="2016-11" db="EMBL/GenBank/DDBJ databases">
        <authorList>
            <person name="Varghese N."/>
            <person name="Submissions S."/>
        </authorList>
    </citation>
    <scope>NUCLEOTIDE SEQUENCE [LARGE SCALE GENOMIC DNA]</scope>
    <source>
        <strain evidence="10">DSM 19514</strain>
    </source>
</reference>
<dbReference type="AlphaFoldDB" id="A0A1M4UZR1"/>
<feature type="domain" description="ABC transmembrane type-1" evidence="8">
    <location>
        <begin position="75"/>
        <end position="266"/>
    </location>
</feature>
<keyword evidence="10" id="KW-1185">Reference proteome</keyword>
<dbReference type="STRING" id="1121881.SAMN02745225_01137"/>
<protein>
    <submittedName>
        <fullName evidence="9">Carbohydrate ABC transporter membrane protein 2, CUT1 family (TC 3.A.1.1.-)</fullName>
    </submittedName>
</protein>
<dbReference type="Gene3D" id="1.10.3720.10">
    <property type="entry name" value="MetI-like"/>
    <property type="match status" value="1"/>
</dbReference>
<name>A0A1M4UZR1_9ACTN</name>
<keyword evidence="6 7" id="KW-0472">Membrane</keyword>
<evidence type="ECO:0000313" key="10">
    <source>
        <dbReference type="Proteomes" id="UP000184295"/>
    </source>
</evidence>
<dbReference type="EMBL" id="FQUL01000013">
    <property type="protein sequence ID" value="SHE62214.1"/>
    <property type="molecule type" value="Genomic_DNA"/>
</dbReference>
<evidence type="ECO:0000256" key="1">
    <source>
        <dbReference type="ARBA" id="ARBA00004651"/>
    </source>
</evidence>
<keyword evidence="3" id="KW-1003">Cell membrane</keyword>
<evidence type="ECO:0000256" key="3">
    <source>
        <dbReference type="ARBA" id="ARBA00022475"/>
    </source>
</evidence>
<evidence type="ECO:0000313" key="9">
    <source>
        <dbReference type="EMBL" id="SHE62214.1"/>
    </source>
</evidence>
<evidence type="ECO:0000259" key="8">
    <source>
        <dbReference type="PROSITE" id="PS50928"/>
    </source>
</evidence>
<dbReference type="PANTHER" id="PTHR32243">
    <property type="entry name" value="MALTOSE TRANSPORT SYSTEM PERMEASE-RELATED"/>
    <property type="match status" value="1"/>
</dbReference>
<feature type="transmembrane region" description="Helical" evidence="7">
    <location>
        <begin position="187"/>
        <end position="210"/>
    </location>
</feature>
<keyword evidence="4 7" id="KW-0812">Transmembrane</keyword>
<keyword evidence="2 7" id="KW-0813">Transport</keyword>
<accession>A0A1M4UZR1</accession>
<dbReference type="CDD" id="cd06261">
    <property type="entry name" value="TM_PBP2"/>
    <property type="match status" value="1"/>
</dbReference>
<keyword evidence="5 7" id="KW-1133">Transmembrane helix</keyword>
<evidence type="ECO:0000256" key="4">
    <source>
        <dbReference type="ARBA" id="ARBA00022692"/>
    </source>
</evidence>
<organism evidence="9 10">
    <name type="scientific">Ferrithrix thermotolerans DSM 19514</name>
    <dbReference type="NCBI Taxonomy" id="1121881"/>
    <lineage>
        <taxon>Bacteria</taxon>
        <taxon>Bacillati</taxon>
        <taxon>Actinomycetota</taxon>
        <taxon>Acidimicrobiia</taxon>
        <taxon>Acidimicrobiales</taxon>
        <taxon>Acidimicrobiaceae</taxon>
        <taxon>Ferrithrix</taxon>
    </lineage>
</organism>
<gene>
    <name evidence="9" type="ORF">SAMN02745225_01137</name>
</gene>
<evidence type="ECO:0000256" key="2">
    <source>
        <dbReference type="ARBA" id="ARBA00022448"/>
    </source>
</evidence>